<evidence type="ECO:0000256" key="1">
    <source>
        <dbReference type="SAM" id="SignalP"/>
    </source>
</evidence>
<dbReference type="PANTHER" id="PTHR45661:SF3">
    <property type="entry name" value="IG-LIKE DOMAIN-CONTAINING PROTEIN"/>
    <property type="match status" value="1"/>
</dbReference>
<accession>A0A6A7WCF1</accession>
<dbReference type="Gene3D" id="3.80.10.10">
    <property type="entry name" value="Ribonuclease Inhibitor"/>
    <property type="match status" value="1"/>
</dbReference>
<feature type="signal peptide" evidence="1">
    <location>
        <begin position="1"/>
        <end position="23"/>
    </location>
</feature>
<dbReference type="InterPro" id="IPR053139">
    <property type="entry name" value="Surface_bspA-like"/>
</dbReference>
<comment type="caution">
    <text evidence="2">The sequence shown here is derived from an EMBL/GenBank/DDBJ whole genome shotgun (WGS) entry which is preliminary data.</text>
</comment>
<dbReference type="OrthoDB" id="1063494at2"/>
<dbReference type="SUPFAM" id="SSF52058">
    <property type="entry name" value="L domain-like"/>
    <property type="match status" value="1"/>
</dbReference>
<reference evidence="2 3" key="1">
    <citation type="submission" date="2019-09" db="EMBL/GenBank/DDBJ databases">
        <title>Distinct polysaccharide growth profiles of human intestinal Prevotella copri isolates.</title>
        <authorList>
            <person name="Fehlner-Peach H."/>
            <person name="Magnabosco C."/>
            <person name="Raghavan V."/>
            <person name="Scher J.U."/>
            <person name="Tett A."/>
            <person name="Cox L.M."/>
            <person name="Gottsegen C."/>
            <person name="Watters A."/>
            <person name="Wiltshire- Gordon J.D."/>
            <person name="Segata N."/>
            <person name="Bonneau R."/>
            <person name="Littman D.R."/>
        </authorList>
    </citation>
    <scope>NUCLEOTIDE SEQUENCE [LARGE SCALE GENOMIC DNA]</scope>
    <source>
        <strain evidence="3">iAQ1173</strain>
    </source>
</reference>
<dbReference type="Proteomes" id="UP000384372">
    <property type="component" value="Unassembled WGS sequence"/>
</dbReference>
<dbReference type="Pfam" id="PF13306">
    <property type="entry name" value="LRR_5"/>
    <property type="match status" value="3"/>
</dbReference>
<dbReference type="PANTHER" id="PTHR45661">
    <property type="entry name" value="SURFACE ANTIGEN"/>
    <property type="match status" value="1"/>
</dbReference>
<gene>
    <name evidence="2" type="ORF">F7D20_09445</name>
</gene>
<protein>
    <submittedName>
        <fullName evidence="2">Leucine-rich repeat protein</fullName>
    </submittedName>
</protein>
<dbReference type="InterPro" id="IPR026906">
    <property type="entry name" value="LRR_5"/>
</dbReference>
<dbReference type="InterPro" id="IPR032675">
    <property type="entry name" value="LRR_dom_sf"/>
</dbReference>
<keyword evidence="1" id="KW-0732">Signal</keyword>
<evidence type="ECO:0000313" key="2">
    <source>
        <dbReference type="EMBL" id="MQP12173.1"/>
    </source>
</evidence>
<keyword evidence="3" id="KW-1185">Reference proteome</keyword>
<organism evidence="2 3">
    <name type="scientific">Segatella copri</name>
    <dbReference type="NCBI Taxonomy" id="165179"/>
    <lineage>
        <taxon>Bacteria</taxon>
        <taxon>Pseudomonadati</taxon>
        <taxon>Bacteroidota</taxon>
        <taxon>Bacteroidia</taxon>
        <taxon>Bacteroidales</taxon>
        <taxon>Prevotellaceae</taxon>
        <taxon>Segatella</taxon>
    </lineage>
</organism>
<dbReference type="AlphaFoldDB" id="A0A6A7WCF1"/>
<sequence>MDMKKKLLLSMILLALCLIQASADTYYFKIRLYNEKGELERWSKYISVEAKSLGVIDGVEKYEYPNGLRTLLNGGTVEDNENPKNTYTLPKNANNEVNLDRIYGIVFANGKGRGLSEQQNIMEGDEYKAWEQIRGHIKYLELREYIRDSYNDDSYFMYMDNVEELELPKNGMKVGIEDNDGIRYFANAHKLKKITIWTGEKQVDITDNTVTNKQLLNRVGKFMFANCWALSTKYINRLIKDVTEIKDNAFFADDDNRKDLSDETDNTIIEIPSTVTKIGNQAFRNRVKVTGLNIHGNGCLEIGSEAFRSCEQLNALNLDNVKITSLGTGVFGDCRSMTNEFVNGVLKNYADNKGTKIPAYLFFGCNGQDGHDGSDANKKVCSFTDLNIPAQFTEIGDGAFASSGDAQIKLETITVNRGEAPKCLQGETDEYANIKNKSVFAGLDPNLTTVIFANPADGWDANKKTGFLTYMDDKSEFERLLTKDLYSDHTEYKNVPQQHAIVRLHRNLKVGWNTICLPFGVNNRYGSMWGDAYKAQQDYNASIIVNGLTHNSGATSDNFTMGVYRGYWKEGKTFMFLHYTNFKDYPLDFCETFLVKMRPEDINNAKKDDKGVAIYTFRNVDLNYRWSANGASGNDGDWTSTTYTAEQMLGQVKDFDGQVNTDAKPFAGKASYDEYVLRGSLVQRTGTVGDSKVGITTDDYFFQSKDGKMKLYPYKDSQKYGIRGFSGWFHKNDKSTSNAHELSLSLFDDSSTTPIETIKVDDLNRDTSGKVYSISGVLMKNNAADLNNLPKGIYVVNGKKYVVK</sequence>
<dbReference type="EMBL" id="VZAD01000072">
    <property type="protein sequence ID" value="MQP12173.1"/>
    <property type="molecule type" value="Genomic_DNA"/>
</dbReference>
<evidence type="ECO:0000313" key="3">
    <source>
        <dbReference type="Proteomes" id="UP000384372"/>
    </source>
</evidence>
<feature type="chain" id="PRO_5025524221" evidence="1">
    <location>
        <begin position="24"/>
        <end position="804"/>
    </location>
</feature>
<proteinExistence type="predicted"/>
<name>A0A6A7WCF1_9BACT</name>